<comment type="caution">
    <text evidence="1">The sequence shown here is derived from an EMBL/GenBank/DDBJ whole genome shotgun (WGS) entry which is preliminary data.</text>
</comment>
<reference evidence="1 2" key="1">
    <citation type="submission" date="2018-09" db="EMBL/GenBank/DDBJ databases">
        <authorList>
            <person name="Zhu H."/>
        </authorList>
    </citation>
    <scope>NUCLEOTIDE SEQUENCE [LARGE SCALE GENOMIC DNA]</scope>
    <source>
        <strain evidence="1 2">K1W22B-8</strain>
    </source>
</reference>
<gene>
    <name evidence="1" type="ORF">D3874_27660</name>
</gene>
<dbReference type="EMBL" id="QYUK01000024">
    <property type="protein sequence ID" value="RJF80121.1"/>
    <property type="molecule type" value="Genomic_DNA"/>
</dbReference>
<sequence length="67" mass="7774">MLPVVQESRERKLRMQIASALLLLIDRVQFLTDHVHSVVMARIRAAKASPPEIVRVPKPRARDDYER</sequence>
<evidence type="ECO:0000313" key="1">
    <source>
        <dbReference type="EMBL" id="RJF80121.1"/>
    </source>
</evidence>
<proteinExistence type="predicted"/>
<organism evidence="1 2">
    <name type="scientific">Oleomonas cavernae</name>
    <dbReference type="NCBI Taxonomy" id="2320859"/>
    <lineage>
        <taxon>Bacteria</taxon>
        <taxon>Pseudomonadati</taxon>
        <taxon>Pseudomonadota</taxon>
        <taxon>Alphaproteobacteria</taxon>
        <taxon>Acetobacterales</taxon>
        <taxon>Acetobacteraceae</taxon>
        <taxon>Oleomonas</taxon>
    </lineage>
</organism>
<accession>A0A418VTG0</accession>
<dbReference type="Proteomes" id="UP000284605">
    <property type="component" value="Unassembled WGS sequence"/>
</dbReference>
<dbReference type="AlphaFoldDB" id="A0A418VTG0"/>
<protein>
    <submittedName>
        <fullName evidence="1">Uncharacterized protein</fullName>
    </submittedName>
</protein>
<name>A0A418VTG0_9PROT</name>
<keyword evidence="2" id="KW-1185">Reference proteome</keyword>
<evidence type="ECO:0000313" key="2">
    <source>
        <dbReference type="Proteomes" id="UP000284605"/>
    </source>
</evidence>